<organism evidence="6 7">
    <name type="scientific">Maritimibacter dapengensis</name>
    <dbReference type="NCBI Taxonomy" id="2836868"/>
    <lineage>
        <taxon>Bacteria</taxon>
        <taxon>Pseudomonadati</taxon>
        <taxon>Pseudomonadota</taxon>
        <taxon>Alphaproteobacteria</taxon>
        <taxon>Rhodobacterales</taxon>
        <taxon>Roseobacteraceae</taxon>
        <taxon>Maritimibacter</taxon>
    </lineage>
</organism>
<evidence type="ECO:0000256" key="3">
    <source>
        <dbReference type="ARBA" id="ARBA00023163"/>
    </source>
</evidence>
<keyword evidence="1" id="KW-0805">Transcription regulation</keyword>
<feature type="DNA-binding region" description="H-T-H motif" evidence="4">
    <location>
        <begin position="38"/>
        <end position="57"/>
    </location>
</feature>
<evidence type="ECO:0000256" key="1">
    <source>
        <dbReference type="ARBA" id="ARBA00023015"/>
    </source>
</evidence>
<protein>
    <submittedName>
        <fullName evidence="6">TetR family transcriptional regulator</fullName>
    </submittedName>
</protein>
<dbReference type="InterPro" id="IPR050109">
    <property type="entry name" value="HTH-type_TetR-like_transc_reg"/>
</dbReference>
<evidence type="ECO:0000313" key="6">
    <source>
        <dbReference type="EMBL" id="MBV7380426.1"/>
    </source>
</evidence>
<dbReference type="PROSITE" id="PS50977">
    <property type="entry name" value="HTH_TETR_2"/>
    <property type="match status" value="1"/>
</dbReference>
<proteinExistence type="predicted"/>
<dbReference type="InterPro" id="IPR001647">
    <property type="entry name" value="HTH_TetR"/>
</dbReference>
<evidence type="ECO:0000256" key="2">
    <source>
        <dbReference type="ARBA" id="ARBA00023125"/>
    </source>
</evidence>
<keyword evidence="7" id="KW-1185">Reference proteome</keyword>
<dbReference type="PANTHER" id="PTHR30055">
    <property type="entry name" value="HTH-TYPE TRANSCRIPTIONAL REGULATOR RUTR"/>
    <property type="match status" value="1"/>
</dbReference>
<feature type="domain" description="HTH tetR-type" evidence="5">
    <location>
        <begin position="15"/>
        <end position="75"/>
    </location>
</feature>
<comment type="caution">
    <text evidence="6">The sequence shown here is derived from an EMBL/GenBank/DDBJ whole genome shotgun (WGS) entry which is preliminary data.</text>
</comment>
<name>A0ABS6T7F9_9RHOB</name>
<dbReference type="Proteomes" id="UP000756530">
    <property type="component" value="Unassembled WGS sequence"/>
</dbReference>
<keyword evidence="2 4" id="KW-0238">DNA-binding</keyword>
<dbReference type="PANTHER" id="PTHR30055:SF234">
    <property type="entry name" value="HTH-TYPE TRANSCRIPTIONAL REGULATOR BETI"/>
    <property type="match status" value="1"/>
</dbReference>
<dbReference type="RefSeq" id="WP_218393634.1">
    <property type="nucleotide sequence ID" value="NZ_JAHUZE010000004.1"/>
</dbReference>
<evidence type="ECO:0000313" key="7">
    <source>
        <dbReference type="Proteomes" id="UP000756530"/>
    </source>
</evidence>
<gene>
    <name evidence="6" type="ORF">KJP28_15990</name>
</gene>
<dbReference type="EMBL" id="JAHUZE010000004">
    <property type="protein sequence ID" value="MBV7380426.1"/>
    <property type="molecule type" value="Genomic_DNA"/>
</dbReference>
<keyword evidence="3" id="KW-0804">Transcription</keyword>
<dbReference type="Pfam" id="PF21351">
    <property type="entry name" value="TetR_C_41"/>
    <property type="match status" value="1"/>
</dbReference>
<dbReference type="InterPro" id="IPR049484">
    <property type="entry name" value="Rv0078-like_C"/>
</dbReference>
<sequence length="195" mass="21034">MQVDKKAASNAARREQTRKRLIAAARARFVSEGFAGTATPDLVRDAGVTRGALYHHFEDKTDLFRAVVTAEAQAVADEIESVSERAETPREALLSGARAYFDAMSREGRVQLLLRDGPAQLGDREMAEIDRSTSAASLRDGLFDLMASEEPGEEVEAIADILAAGFDRAALAIANGASPDVYLRAITRLLDLAAR</sequence>
<reference evidence="6 7" key="1">
    <citation type="submission" date="2021-05" db="EMBL/GenBank/DDBJ databases">
        <title>Culturable bacteria isolated from Daya Bay.</title>
        <authorList>
            <person name="Zheng W."/>
            <person name="Yu S."/>
            <person name="Huang Y."/>
        </authorList>
    </citation>
    <scope>NUCLEOTIDE SEQUENCE [LARGE SCALE GENOMIC DNA]</scope>
    <source>
        <strain evidence="6 7">DP4N28-5</strain>
    </source>
</reference>
<dbReference type="Pfam" id="PF00440">
    <property type="entry name" value="TetR_N"/>
    <property type="match status" value="1"/>
</dbReference>
<evidence type="ECO:0000259" key="5">
    <source>
        <dbReference type="PROSITE" id="PS50977"/>
    </source>
</evidence>
<evidence type="ECO:0000256" key="4">
    <source>
        <dbReference type="PROSITE-ProRule" id="PRU00335"/>
    </source>
</evidence>
<accession>A0ABS6T7F9</accession>